<dbReference type="EMBL" id="SGBB01000024">
    <property type="protein sequence ID" value="RZD17731.1"/>
    <property type="molecule type" value="Genomic_DNA"/>
</dbReference>
<evidence type="ECO:0000256" key="9">
    <source>
        <dbReference type="ARBA" id="ARBA00023136"/>
    </source>
</evidence>
<reference evidence="13 14" key="1">
    <citation type="journal article" date="2019" name="ISME J.">
        <title>Insights into ecological role of a new deltaproteobacterial order Candidatus Acidulodesulfobacterales by metagenomics and metatranscriptomics.</title>
        <authorList>
            <person name="Tan S."/>
            <person name="Liu J."/>
            <person name="Fang Y."/>
            <person name="Hedlund B.P."/>
            <person name="Lian Z.H."/>
            <person name="Huang L.Y."/>
            <person name="Li J.T."/>
            <person name="Huang L.N."/>
            <person name="Li W.J."/>
            <person name="Jiang H.C."/>
            <person name="Dong H.L."/>
            <person name="Shu W.S."/>
        </authorList>
    </citation>
    <scope>NUCLEOTIDE SEQUENCE [LARGE SCALE GENOMIC DNA]</scope>
    <source>
        <strain evidence="13">AP1</strain>
    </source>
</reference>
<feature type="domain" description="Histidine kinase" evidence="11">
    <location>
        <begin position="211"/>
        <end position="425"/>
    </location>
</feature>
<dbReference type="SUPFAM" id="SSF47384">
    <property type="entry name" value="Homodimeric domain of signal transducing histidine kinase"/>
    <property type="match status" value="1"/>
</dbReference>
<dbReference type="SMART" id="SM00387">
    <property type="entry name" value="HATPase_c"/>
    <property type="match status" value="1"/>
</dbReference>
<evidence type="ECO:0000259" key="12">
    <source>
        <dbReference type="PROSITE" id="PS50885"/>
    </source>
</evidence>
<evidence type="ECO:0000256" key="8">
    <source>
        <dbReference type="ARBA" id="ARBA00022989"/>
    </source>
</evidence>
<dbReference type="CDD" id="cd00082">
    <property type="entry name" value="HisKA"/>
    <property type="match status" value="1"/>
</dbReference>
<evidence type="ECO:0000256" key="10">
    <source>
        <dbReference type="SAM" id="Phobius"/>
    </source>
</evidence>
<organism evidence="13 14">
    <name type="scientific">Candidatus Acididesulfobacter diazotrophicus</name>
    <dbReference type="NCBI Taxonomy" id="2597226"/>
    <lineage>
        <taxon>Bacteria</taxon>
        <taxon>Deltaproteobacteria</taxon>
        <taxon>Candidatus Acidulodesulfobacterales</taxon>
        <taxon>Candidatus Acididesulfobacter</taxon>
    </lineage>
</organism>
<dbReference type="EC" id="2.7.13.3" evidence="3"/>
<evidence type="ECO:0000313" key="13">
    <source>
        <dbReference type="EMBL" id="RZD17731.1"/>
    </source>
</evidence>
<keyword evidence="7 13" id="KW-0418">Kinase</keyword>
<dbReference type="Proteomes" id="UP000319296">
    <property type="component" value="Unassembled WGS sequence"/>
</dbReference>
<dbReference type="Gene3D" id="3.30.565.10">
    <property type="entry name" value="Histidine kinase-like ATPase, C-terminal domain"/>
    <property type="match status" value="1"/>
</dbReference>
<dbReference type="InterPro" id="IPR036097">
    <property type="entry name" value="HisK_dim/P_sf"/>
</dbReference>
<comment type="catalytic activity">
    <reaction evidence="1">
        <text>ATP + protein L-histidine = ADP + protein N-phospho-L-histidine.</text>
        <dbReference type="EC" id="2.7.13.3"/>
    </reaction>
</comment>
<dbReference type="Gene3D" id="6.10.340.10">
    <property type="match status" value="1"/>
</dbReference>
<evidence type="ECO:0000256" key="3">
    <source>
        <dbReference type="ARBA" id="ARBA00012438"/>
    </source>
</evidence>
<evidence type="ECO:0000256" key="6">
    <source>
        <dbReference type="ARBA" id="ARBA00022692"/>
    </source>
</evidence>
<dbReference type="SUPFAM" id="SSF55874">
    <property type="entry name" value="ATPase domain of HSP90 chaperone/DNA topoisomerase II/histidine kinase"/>
    <property type="match status" value="1"/>
</dbReference>
<dbReference type="InterPro" id="IPR003661">
    <property type="entry name" value="HisK_dim/P_dom"/>
</dbReference>
<protein>
    <recommendedName>
        <fullName evidence="3">histidine kinase</fullName>
        <ecNumber evidence="3">2.7.13.3</ecNumber>
    </recommendedName>
</protein>
<dbReference type="InterPro" id="IPR036890">
    <property type="entry name" value="HATPase_C_sf"/>
</dbReference>
<dbReference type="InterPro" id="IPR005467">
    <property type="entry name" value="His_kinase_dom"/>
</dbReference>
<keyword evidence="9 10" id="KW-0472">Membrane</keyword>
<keyword evidence="6 10" id="KW-0812">Transmembrane</keyword>
<keyword evidence="5" id="KW-0808">Transferase</keyword>
<dbReference type="PANTHER" id="PTHR45528:SF12">
    <property type="entry name" value="SENSOR HISTIDINE KINASE ARSS"/>
    <property type="match status" value="1"/>
</dbReference>
<evidence type="ECO:0000313" key="14">
    <source>
        <dbReference type="Proteomes" id="UP000319296"/>
    </source>
</evidence>
<comment type="caution">
    <text evidence="13">The sequence shown here is derived from an EMBL/GenBank/DDBJ whole genome shotgun (WGS) entry which is preliminary data.</text>
</comment>
<dbReference type="PROSITE" id="PS50885">
    <property type="entry name" value="HAMP"/>
    <property type="match status" value="1"/>
</dbReference>
<dbReference type="SUPFAM" id="SSF158472">
    <property type="entry name" value="HAMP domain-like"/>
    <property type="match status" value="1"/>
</dbReference>
<keyword evidence="4" id="KW-0597">Phosphoprotein</keyword>
<dbReference type="Pfam" id="PF02518">
    <property type="entry name" value="HATPase_c"/>
    <property type="match status" value="1"/>
</dbReference>
<dbReference type="Gene3D" id="1.10.287.130">
    <property type="match status" value="1"/>
</dbReference>
<dbReference type="AlphaFoldDB" id="A0A519BKD3"/>
<evidence type="ECO:0000256" key="4">
    <source>
        <dbReference type="ARBA" id="ARBA00022553"/>
    </source>
</evidence>
<dbReference type="Pfam" id="PF00512">
    <property type="entry name" value="HisKA"/>
    <property type="match status" value="1"/>
</dbReference>
<dbReference type="InterPro" id="IPR003594">
    <property type="entry name" value="HATPase_dom"/>
</dbReference>
<dbReference type="InterPro" id="IPR050398">
    <property type="entry name" value="HssS/ArlS-like"/>
</dbReference>
<gene>
    <name evidence="13" type="ORF">EVG15_09660</name>
</gene>
<evidence type="ECO:0000256" key="2">
    <source>
        <dbReference type="ARBA" id="ARBA00004141"/>
    </source>
</evidence>
<sequence length="430" mass="50197">MTINRHSILFKINITFILSFTILLFFYLFAHKIVNHIETFHFIRRTIFLAKKNKLTDSKFSETDLIKNKKIIKKILKNGKLIFKRTPPNINYTLTLLKFNGSEYVYLKSKTNKAYFLVKRNTGIDIQEILLAAWLSLNLILAFLYISIYRSIHPLSKFRNKMEEFKKGDINIDLDEYIQRKDEIGYIAKEFKEAINNVKKTLNTRVWFIRNVAHELKTPITKGKIALELLKNEDEDKKRIFSDIFTRLEMLINELFATEKIVISDTMLNLAPCNFADVINRAEELLFIGNGNSKINIIADEDYIVKADFELLSIAIKNLLDNAIKFSIDKKIDKDKDKYKDKIDKKVIINIEKGVLSFINTGQKPSISEELMFEPFLKDISLKNKDGFGLGLYITKQILDKHGLIITYKYKDNKNIFSIDLNKILYSKSN</sequence>
<feature type="transmembrane region" description="Helical" evidence="10">
    <location>
        <begin position="129"/>
        <end position="152"/>
    </location>
</feature>
<dbReference type="InterPro" id="IPR003660">
    <property type="entry name" value="HAMP_dom"/>
</dbReference>
<keyword evidence="8 10" id="KW-1133">Transmembrane helix</keyword>
<evidence type="ECO:0000259" key="11">
    <source>
        <dbReference type="PROSITE" id="PS50109"/>
    </source>
</evidence>
<feature type="transmembrane region" description="Helical" evidence="10">
    <location>
        <begin position="12"/>
        <end position="30"/>
    </location>
</feature>
<dbReference type="PANTHER" id="PTHR45528">
    <property type="entry name" value="SENSOR HISTIDINE KINASE CPXA"/>
    <property type="match status" value="1"/>
</dbReference>
<evidence type="ECO:0000256" key="5">
    <source>
        <dbReference type="ARBA" id="ARBA00022679"/>
    </source>
</evidence>
<evidence type="ECO:0000256" key="7">
    <source>
        <dbReference type="ARBA" id="ARBA00022777"/>
    </source>
</evidence>
<feature type="domain" description="HAMP" evidence="12">
    <location>
        <begin position="149"/>
        <end position="203"/>
    </location>
</feature>
<accession>A0A519BKD3</accession>
<dbReference type="GO" id="GO:0000155">
    <property type="term" value="F:phosphorelay sensor kinase activity"/>
    <property type="evidence" value="ECO:0007669"/>
    <property type="project" value="InterPro"/>
</dbReference>
<dbReference type="PROSITE" id="PS50109">
    <property type="entry name" value="HIS_KIN"/>
    <property type="match status" value="1"/>
</dbReference>
<dbReference type="GO" id="GO:0016020">
    <property type="term" value="C:membrane"/>
    <property type="evidence" value="ECO:0007669"/>
    <property type="project" value="UniProtKB-SubCell"/>
</dbReference>
<dbReference type="CDD" id="cd06225">
    <property type="entry name" value="HAMP"/>
    <property type="match status" value="1"/>
</dbReference>
<evidence type="ECO:0000256" key="1">
    <source>
        <dbReference type="ARBA" id="ARBA00000085"/>
    </source>
</evidence>
<name>A0A519BKD3_9DELT</name>
<comment type="subcellular location">
    <subcellularLocation>
        <location evidence="2">Membrane</location>
        <topology evidence="2">Multi-pass membrane protein</topology>
    </subcellularLocation>
</comment>
<proteinExistence type="predicted"/>